<dbReference type="AlphaFoldDB" id="A0A9K3P9K1"/>
<reference evidence="3" key="2">
    <citation type="submission" date="2021-04" db="EMBL/GenBank/DDBJ databases">
        <authorList>
            <person name="Podell S."/>
        </authorList>
    </citation>
    <scope>NUCLEOTIDE SEQUENCE</scope>
    <source>
        <strain evidence="3">Hildebrandi</strain>
    </source>
</reference>
<dbReference type="EMBL" id="JAGRRH010000084">
    <property type="protein sequence ID" value="KAG7337435.1"/>
    <property type="molecule type" value="Genomic_DNA"/>
</dbReference>
<reference evidence="3" key="1">
    <citation type="journal article" date="2021" name="Sci. Rep.">
        <title>Diploid genomic architecture of Nitzschia inconspicua, an elite biomass production diatom.</title>
        <authorList>
            <person name="Oliver A."/>
            <person name="Podell S."/>
            <person name="Pinowska A."/>
            <person name="Traller J.C."/>
            <person name="Smith S.R."/>
            <person name="McClure R."/>
            <person name="Beliaev A."/>
            <person name="Bohutskyi P."/>
            <person name="Hill E.A."/>
            <person name="Rabines A."/>
            <person name="Zheng H."/>
            <person name="Allen L.Z."/>
            <person name="Kuo A."/>
            <person name="Grigoriev I.V."/>
            <person name="Allen A.E."/>
            <person name="Hazlebeck D."/>
            <person name="Allen E.E."/>
        </authorList>
    </citation>
    <scope>NUCLEOTIDE SEQUENCE</scope>
    <source>
        <strain evidence="3">Hildebrandi</strain>
    </source>
</reference>
<feature type="region of interest" description="Disordered" evidence="1">
    <location>
        <begin position="33"/>
        <end position="58"/>
    </location>
</feature>
<comment type="caution">
    <text evidence="3">The sequence shown here is derived from an EMBL/GenBank/DDBJ whole genome shotgun (WGS) entry which is preliminary data.</text>
</comment>
<feature type="compositionally biased region" description="Acidic residues" evidence="1">
    <location>
        <begin position="280"/>
        <end position="291"/>
    </location>
</feature>
<keyword evidence="5" id="KW-1185">Reference proteome</keyword>
<evidence type="ECO:0000313" key="2">
    <source>
        <dbReference type="EMBL" id="KAG7337435.1"/>
    </source>
</evidence>
<name>A0A9K3P9K1_9STRA</name>
<evidence type="ECO:0000313" key="4">
    <source>
        <dbReference type="EMBL" id="KAG7359407.1"/>
    </source>
</evidence>
<organism evidence="3 5">
    <name type="scientific">Nitzschia inconspicua</name>
    <dbReference type="NCBI Taxonomy" id="303405"/>
    <lineage>
        <taxon>Eukaryota</taxon>
        <taxon>Sar</taxon>
        <taxon>Stramenopiles</taxon>
        <taxon>Ochrophyta</taxon>
        <taxon>Bacillariophyta</taxon>
        <taxon>Bacillariophyceae</taxon>
        <taxon>Bacillariophycidae</taxon>
        <taxon>Bacillariales</taxon>
        <taxon>Bacillariaceae</taxon>
        <taxon>Nitzschia</taxon>
    </lineage>
</organism>
<evidence type="ECO:0000313" key="3">
    <source>
        <dbReference type="EMBL" id="KAG7339508.1"/>
    </source>
</evidence>
<gene>
    <name evidence="3" type="ORF">IV203_002561</name>
    <name evidence="2" type="ORF">IV203_002698</name>
    <name evidence="4" type="ORF">IV203_034505</name>
</gene>
<dbReference type="EMBL" id="JAGRRH010000033">
    <property type="protein sequence ID" value="KAG7339508.1"/>
    <property type="molecule type" value="Genomic_DNA"/>
</dbReference>
<proteinExistence type="predicted"/>
<protein>
    <submittedName>
        <fullName evidence="3">Uncharacterized protein</fullName>
    </submittedName>
</protein>
<sequence>MSAAPIVGGGGTTNATRSSCIVKAITSPAKFIERLERRGVQSPSSSSRSSTNNIPSMNHRHHRQYQHNHQYHNRIVLSLDIRRDHIGMALVSPPTVVTSTYYLSRKQQQQQQKSPRLPLLLPMISIPHRRIISENNDDEQQPLHAGASPSSSLQSIHDIVKQHNVCGFVVSWPLERDTGKMGAKCGRVWYTLEALQRMETASTSTSSSSPTSSTVQSSLFSCQRPICLWDPHRTVEEAKRLDEWGRSWEFTRTSTANEYRASIERYYQYDKDEYQNDYNNNDDDEEEDQENEWSSTSSYCDATGAAPLYLWQDFCHAHWPEATSEQEWKGLLLKNDRATSKERTTASSSLPSRSKHLFVDRQLQLAVAAGAY</sequence>
<dbReference type="Proteomes" id="UP000693970">
    <property type="component" value="Unassembled WGS sequence"/>
</dbReference>
<dbReference type="OrthoDB" id="43004at2759"/>
<accession>A0A9K3P9K1</accession>
<feature type="region of interest" description="Disordered" evidence="1">
    <location>
        <begin position="274"/>
        <end position="297"/>
    </location>
</feature>
<evidence type="ECO:0000256" key="1">
    <source>
        <dbReference type="SAM" id="MobiDB-lite"/>
    </source>
</evidence>
<dbReference type="EMBL" id="JAGRRH010000013">
    <property type="protein sequence ID" value="KAG7359407.1"/>
    <property type="molecule type" value="Genomic_DNA"/>
</dbReference>
<evidence type="ECO:0000313" key="5">
    <source>
        <dbReference type="Proteomes" id="UP000693970"/>
    </source>
</evidence>